<evidence type="ECO:0000313" key="2">
    <source>
        <dbReference type="Proteomes" id="UP000811609"/>
    </source>
</evidence>
<dbReference type="AlphaFoldDB" id="A0A8T1NRX0"/>
<dbReference type="Proteomes" id="UP000811609">
    <property type="component" value="Chromosome 12"/>
</dbReference>
<organism evidence="1 2">
    <name type="scientific">Carya illinoinensis</name>
    <name type="common">Pecan</name>
    <dbReference type="NCBI Taxonomy" id="32201"/>
    <lineage>
        <taxon>Eukaryota</taxon>
        <taxon>Viridiplantae</taxon>
        <taxon>Streptophyta</taxon>
        <taxon>Embryophyta</taxon>
        <taxon>Tracheophyta</taxon>
        <taxon>Spermatophyta</taxon>
        <taxon>Magnoliopsida</taxon>
        <taxon>eudicotyledons</taxon>
        <taxon>Gunneridae</taxon>
        <taxon>Pentapetalae</taxon>
        <taxon>rosids</taxon>
        <taxon>fabids</taxon>
        <taxon>Fagales</taxon>
        <taxon>Juglandaceae</taxon>
        <taxon>Carya</taxon>
    </lineage>
</organism>
<reference evidence="1" key="1">
    <citation type="submission" date="2020-12" db="EMBL/GenBank/DDBJ databases">
        <title>WGS assembly of Carya illinoinensis cv. Pawnee.</title>
        <authorList>
            <person name="Platts A."/>
            <person name="Shu S."/>
            <person name="Wright S."/>
            <person name="Barry K."/>
            <person name="Edger P."/>
            <person name="Pires J.C."/>
            <person name="Schmutz J."/>
        </authorList>
    </citation>
    <scope>NUCLEOTIDE SEQUENCE</scope>
    <source>
        <tissue evidence="1">Leaf</tissue>
    </source>
</reference>
<evidence type="ECO:0000313" key="1">
    <source>
        <dbReference type="EMBL" id="KAG6632798.1"/>
    </source>
</evidence>
<comment type="caution">
    <text evidence="1">The sequence shown here is derived from an EMBL/GenBank/DDBJ whole genome shotgun (WGS) entry which is preliminary data.</text>
</comment>
<sequence length="106" mass="12361">MPLMYKLRILSLKSTEKFSSLVSSILIRRSTSSRVLHHRRPLPLSSASLCIDFFPVRWEKFRKQVNEPFRVSLSQEPRTKYFVAKIKTHHLVVVFSLPPLPFGHSV</sequence>
<dbReference type="EMBL" id="CM031820">
    <property type="protein sequence ID" value="KAG6632798.1"/>
    <property type="molecule type" value="Genomic_DNA"/>
</dbReference>
<name>A0A8T1NRX0_CARIL</name>
<keyword evidence="2" id="KW-1185">Reference proteome</keyword>
<proteinExistence type="predicted"/>
<protein>
    <submittedName>
        <fullName evidence="1">Uncharacterized protein</fullName>
    </submittedName>
</protein>
<accession>A0A8T1NRX0</accession>
<gene>
    <name evidence="1" type="ORF">CIPAW_12G003300</name>
</gene>